<protein>
    <recommendedName>
        <fullName evidence="4">Alkaline phosphatase</fullName>
        <ecNumber evidence="4">3.1.3.1</ecNumber>
    </recommendedName>
</protein>
<keyword evidence="7" id="KW-1185">Reference proteome</keyword>
<dbReference type="EC" id="3.1.3.1" evidence="4"/>
<comment type="function">
    <text evidence="4">Alkaline phosphatase with broad substrate specificity.</text>
</comment>
<evidence type="ECO:0000313" key="7">
    <source>
        <dbReference type="Proteomes" id="UP001597215"/>
    </source>
</evidence>
<gene>
    <name evidence="6" type="ORF">ACFSAG_11940</name>
</gene>
<dbReference type="PANTHER" id="PTHR10151">
    <property type="entry name" value="ECTONUCLEOTIDE PYROPHOSPHATASE/PHOSPHODIESTERASE"/>
    <property type="match status" value="1"/>
</dbReference>
<comment type="caution">
    <text evidence="6">The sequence shown here is derived from an EMBL/GenBank/DDBJ whole genome shotgun (WGS) entry which is preliminary data.</text>
</comment>
<accession>A0ABW4MFI2</accession>
<feature type="signal peptide" evidence="5">
    <location>
        <begin position="1"/>
        <end position="21"/>
    </location>
</feature>
<dbReference type="SUPFAM" id="SSF53649">
    <property type="entry name" value="Alkaline phosphatase-like"/>
    <property type="match status" value="1"/>
</dbReference>
<keyword evidence="3 5" id="KW-0732">Signal</keyword>
<evidence type="ECO:0000256" key="2">
    <source>
        <dbReference type="ARBA" id="ARBA00022723"/>
    </source>
</evidence>
<dbReference type="PIRSF" id="PIRSF031924">
    <property type="entry name" value="Pi-irrepressible_AP"/>
    <property type="match status" value="1"/>
</dbReference>
<proteinExistence type="predicted"/>
<evidence type="ECO:0000256" key="5">
    <source>
        <dbReference type="SAM" id="SignalP"/>
    </source>
</evidence>
<dbReference type="InterPro" id="IPR002591">
    <property type="entry name" value="Phosphodiest/P_Trfase"/>
</dbReference>
<dbReference type="InterPro" id="IPR026263">
    <property type="entry name" value="Alkaline_phosphatase_prok"/>
</dbReference>
<keyword evidence="2 4" id="KW-0479">Metal-binding</keyword>
<keyword evidence="1" id="KW-0597">Phosphoprotein</keyword>
<keyword evidence="4" id="KW-0862">Zinc</keyword>
<dbReference type="PANTHER" id="PTHR10151:SF120">
    <property type="entry name" value="BIS(5'-ADENOSYL)-TRIPHOSPHATASE"/>
    <property type="match status" value="1"/>
</dbReference>
<dbReference type="Pfam" id="PF01663">
    <property type="entry name" value="Phosphodiest"/>
    <property type="match status" value="1"/>
</dbReference>
<organism evidence="6 7">
    <name type="scientific">Sphingorhabdus buctiana</name>
    <dbReference type="NCBI Taxonomy" id="1508805"/>
    <lineage>
        <taxon>Bacteria</taxon>
        <taxon>Pseudomonadati</taxon>
        <taxon>Pseudomonadota</taxon>
        <taxon>Alphaproteobacteria</taxon>
        <taxon>Sphingomonadales</taxon>
        <taxon>Sphingomonadaceae</taxon>
        <taxon>Sphingorhabdus</taxon>
    </lineage>
</organism>
<dbReference type="Proteomes" id="UP001597215">
    <property type="component" value="Unassembled WGS sequence"/>
</dbReference>
<comment type="catalytic activity">
    <reaction evidence="4">
        <text>a phosphate monoester + H2O = an alcohol + phosphate</text>
        <dbReference type="Rhea" id="RHEA:15017"/>
        <dbReference type="ChEBI" id="CHEBI:15377"/>
        <dbReference type="ChEBI" id="CHEBI:30879"/>
        <dbReference type="ChEBI" id="CHEBI:43474"/>
        <dbReference type="ChEBI" id="CHEBI:67140"/>
        <dbReference type="EC" id="3.1.3.1"/>
    </reaction>
</comment>
<sequence length="551" mass="58756">MNRFTAWMLGAAVLAASPAMAEQDAPKVPEPKLIVAISVDQFSTDLFNEYREDFNGGLKRLAGGIAFPNGYQSHAATETCPGHSTILTGSRPSRTGVIANSWFDPTRARTGKNGKPDYGVYCSEDTSVEGSNSSDYTVSPKLLKVPTLGDRMRAVNPASQVIAVSGKDRGAVMMGGHNTTLTMWWDGKSFRSYAGSEAEVPKGAALVNSRAKAAIDKPAPAKLPAMCTSHSRAVSIGGDATVGTLQQRKAGDARAFRASGEFDALTMDLALAAFGEKKLGKGTVTDVLAISLSATDYIGHTFGTAGAETCTQMAALDATLGRMFAALDKSKVPYVVMLTADHGGHDLPERNAIQGLPAAERADIKLMPQGVGPVLAKAFDLPEPAIMGDAPFGDMYLSTKIPAEKRPAVLEAALKHYRTHPQVETVFTKEEIAATPSPSGPPEDWSLIERVRANFDPERSGDFYVALKRYVTPIPNTSFGYVATHGSPWGYDRRVPILFWWPGVAPYEQPNGIETADIMPTLASLIGLQVPKDEIDGRCVDLIAGTGSNCM</sequence>
<feature type="chain" id="PRO_5046597535" description="Alkaline phosphatase" evidence="5">
    <location>
        <begin position="22"/>
        <end position="551"/>
    </location>
</feature>
<dbReference type="EMBL" id="JBHUEL010000010">
    <property type="protein sequence ID" value="MFD1767550.1"/>
    <property type="molecule type" value="Genomic_DNA"/>
</dbReference>
<evidence type="ECO:0000256" key="3">
    <source>
        <dbReference type="ARBA" id="ARBA00022729"/>
    </source>
</evidence>
<dbReference type="Gene3D" id="3.30.1360.150">
    <property type="match status" value="1"/>
</dbReference>
<evidence type="ECO:0000313" key="6">
    <source>
        <dbReference type="EMBL" id="MFD1767550.1"/>
    </source>
</evidence>
<dbReference type="RefSeq" id="WP_381515056.1">
    <property type="nucleotide sequence ID" value="NZ_JBHUEL010000010.1"/>
</dbReference>
<reference evidence="7" key="1">
    <citation type="journal article" date="2019" name="Int. J. Syst. Evol. Microbiol.">
        <title>The Global Catalogue of Microorganisms (GCM) 10K type strain sequencing project: providing services to taxonomists for standard genome sequencing and annotation.</title>
        <authorList>
            <consortium name="The Broad Institute Genomics Platform"/>
            <consortium name="The Broad Institute Genome Sequencing Center for Infectious Disease"/>
            <person name="Wu L."/>
            <person name="Ma J."/>
        </authorList>
    </citation>
    <scope>NUCLEOTIDE SEQUENCE [LARGE SCALE GENOMIC DNA]</scope>
    <source>
        <strain evidence="7">CGMCC 1.12449</strain>
    </source>
</reference>
<name>A0ABW4MFI2_9SPHN</name>
<evidence type="ECO:0000256" key="1">
    <source>
        <dbReference type="ARBA" id="ARBA00022553"/>
    </source>
</evidence>
<dbReference type="InterPro" id="IPR017850">
    <property type="entry name" value="Alkaline_phosphatase_core_sf"/>
</dbReference>
<evidence type="ECO:0000256" key="4">
    <source>
        <dbReference type="PIRNR" id="PIRNR031924"/>
    </source>
</evidence>
<comment type="cofactor">
    <cofactor evidence="4">
        <name>Zn(2+)</name>
        <dbReference type="ChEBI" id="CHEBI:29105"/>
    </cofactor>
    <text evidence="4">Binds 2 Zn(2+) ions.</text>
</comment>
<dbReference type="Gene3D" id="3.40.720.10">
    <property type="entry name" value="Alkaline Phosphatase, subunit A"/>
    <property type="match status" value="2"/>
</dbReference>
<dbReference type="CDD" id="cd16016">
    <property type="entry name" value="AP-SPAP"/>
    <property type="match status" value="1"/>
</dbReference>